<dbReference type="InterPro" id="IPR000073">
    <property type="entry name" value="AB_hydrolase_1"/>
</dbReference>
<dbReference type="AlphaFoldDB" id="A0A4R0N1A4"/>
<evidence type="ECO:0000313" key="3">
    <source>
        <dbReference type="Proteomes" id="UP000292884"/>
    </source>
</evidence>
<evidence type="ECO:0000259" key="1">
    <source>
        <dbReference type="Pfam" id="PF12697"/>
    </source>
</evidence>
<gene>
    <name evidence="2" type="ORF">EZ428_02005</name>
</gene>
<dbReference type="SUPFAM" id="SSF53474">
    <property type="entry name" value="alpha/beta-Hydrolases"/>
    <property type="match status" value="1"/>
</dbReference>
<dbReference type="EMBL" id="SJSK01000001">
    <property type="protein sequence ID" value="TCC93568.1"/>
    <property type="molecule type" value="Genomic_DNA"/>
</dbReference>
<dbReference type="OrthoDB" id="659408at2"/>
<dbReference type="RefSeq" id="WP_131551434.1">
    <property type="nucleotide sequence ID" value="NZ_SJSK01000001.1"/>
</dbReference>
<dbReference type="InterPro" id="IPR029058">
    <property type="entry name" value="AB_hydrolase_fold"/>
</dbReference>
<keyword evidence="3" id="KW-1185">Reference proteome</keyword>
<comment type="caution">
    <text evidence="2">The sequence shown here is derived from an EMBL/GenBank/DDBJ whole genome shotgun (WGS) entry which is preliminary data.</text>
</comment>
<dbReference type="Gene3D" id="3.40.50.1820">
    <property type="entry name" value="alpha/beta hydrolase"/>
    <property type="match status" value="1"/>
</dbReference>
<protein>
    <submittedName>
        <fullName evidence="2">Alpha/beta hydrolase</fullName>
    </submittedName>
</protein>
<reference evidence="2 3" key="1">
    <citation type="submission" date="2019-02" db="EMBL/GenBank/DDBJ databases">
        <title>Pedobacter sp. RP-1-13 sp. nov., isolated from Arctic soil.</title>
        <authorList>
            <person name="Dahal R.H."/>
        </authorList>
    </citation>
    <scope>NUCLEOTIDE SEQUENCE [LARGE SCALE GENOMIC DNA]</scope>
    <source>
        <strain evidence="2 3">RP-1-13</strain>
    </source>
</reference>
<keyword evidence="2" id="KW-0378">Hydrolase</keyword>
<proteinExistence type="predicted"/>
<dbReference type="GO" id="GO:0016787">
    <property type="term" value="F:hydrolase activity"/>
    <property type="evidence" value="ECO:0007669"/>
    <property type="project" value="UniProtKB-KW"/>
</dbReference>
<feature type="domain" description="AB hydrolase-1" evidence="1">
    <location>
        <begin position="47"/>
        <end position="198"/>
    </location>
</feature>
<dbReference type="Pfam" id="PF12697">
    <property type="entry name" value="Abhydrolase_6"/>
    <property type="match status" value="1"/>
</dbReference>
<sequence length="213" mass="24721">MVYFISGLGADERVFQFLDLSKIEHRFIKWNKPRKNESLFNYCQELTEQIDKTKEVILIGISFGGIIAQEILKILACKKVIIISSVKSKSEFSWQLKLASRLQIHKIAPLWLLTLSNLLTADYYFDTKSKEESKLLHQIIKDTNPNFLVWAIHQIMNWDNDKHSENLIHIHGTSDKIFPIKNIQNAIEIPNGGHFMIVNKASQIERLIFDSIK</sequence>
<evidence type="ECO:0000313" key="2">
    <source>
        <dbReference type="EMBL" id="TCC93568.1"/>
    </source>
</evidence>
<name>A0A4R0N1A4_9SPHI</name>
<accession>A0A4R0N1A4</accession>
<organism evidence="2 3">
    <name type="scientific">Pedobacter frigiditerrae</name>
    <dbReference type="NCBI Taxonomy" id="2530452"/>
    <lineage>
        <taxon>Bacteria</taxon>
        <taxon>Pseudomonadati</taxon>
        <taxon>Bacteroidota</taxon>
        <taxon>Sphingobacteriia</taxon>
        <taxon>Sphingobacteriales</taxon>
        <taxon>Sphingobacteriaceae</taxon>
        <taxon>Pedobacter</taxon>
    </lineage>
</organism>
<dbReference type="Proteomes" id="UP000292884">
    <property type="component" value="Unassembled WGS sequence"/>
</dbReference>